<feature type="signal peptide" evidence="1">
    <location>
        <begin position="1"/>
        <end position="19"/>
    </location>
</feature>
<accession>A0A090MSP1</accession>
<dbReference type="Proteomes" id="UP000254343">
    <property type="component" value="Unassembled WGS sequence"/>
</dbReference>
<evidence type="ECO:0000313" key="2">
    <source>
        <dbReference type="EMBL" id="CEG09232.1"/>
    </source>
</evidence>
<evidence type="ECO:0000313" key="3">
    <source>
        <dbReference type="EMBL" id="SUU85173.1"/>
    </source>
</evidence>
<keyword evidence="4" id="KW-1185">Reference proteome</keyword>
<reference evidence="3 5" key="3">
    <citation type="submission" date="2018-06" db="EMBL/GenBank/DDBJ databases">
        <authorList>
            <consortium name="Pathogen Informatics"/>
            <person name="Doyle S."/>
        </authorList>
    </citation>
    <scope>NUCLEOTIDE SEQUENCE [LARGE SCALE GENOMIC DNA]</scope>
    <source>
        <strain evidence="3 5">NCTC12722</strain>
    </source>
</reference>
<proteinExistence type="predicted"/>
<feature type="chain" id="PRO_5044540275" evidence="1">
    <location>
        <begin position="20"/>
        <end position="170"/>
    </location>
</feature>
<dbReference type="Proteomes" id="UP000035762">
    <property type="component" value="Unassembled WGS sequence"/>
</dbReference>
<reference evidence="2 4" key="1">
    <citation type="journal article" date="2014" name="Genome Announc.">
        <title>Genome Sequence of Afipia felis Strain 76713, Isolated in Hospital Water Using an Amoeba Co-Culture Procedure.</title>
        <authorList>
            <person name="Benamar S."/>
            <person name="La Scola B."/>
            <person name="Croce O."/>
        </authorList>
    </citation>
    <scope>NUCLEOTIDE SEQUENCE [LARGE SCALE GENOMIC DNA]</scope>
    <source>
        <strain evidence="2 4">76713</strain>
    </source>
</reference>
<organism evidence="2 4">
    <name type="scientific">Afipia felis</name>
    <name type="common">Cat scratch disease bacillus</name>
    <dbReference type="NCBI Taxonomy" id="1035"/>
    <lineage>
        <taxon>Bacteria</taxon>
        <taxon>Pseudomonadati</taxon>
        <taxon>Pseudomonadota</taxon>
        <taxon>Alphaproteobacteria</taxon>
        <taxon>Hyphomicrobiales</taxon>
        <taxon>Nitrobacteraceae</taxon>
        <taxon>Afipia</taxon>
    </lineage>
</organism>
<dbReference type="STRING" id="1035.BN961_02655"/>
<dbReference type="EMBL" id="CCAZ020000002">
    <property type="protein sequence ID" value="CEG09232.1"/>
    <property type="molecule type" value="Genomic_DNA"/>
</dbReference>
<gene>
    <name evidence="2" type="ORF">BN961_02655</name>
    <name evidence="3" type="ORF">NCTC12722_02382</name>
</gene>
<protein>
    <submittedName>
        <fullName evidence="2">Uncharacterized protein</fullName>
    </submittedName>
</protein>
<dbReference type="AlphaFoldDB" id="A0A090MSP1"/>
<evidence type="ECO:0000313" key="5">
    <source>
        <dbReference type="Proteomes" id="UP000254343"/>
    </source>
</evidence>
<keyword evidence="1" id="KW-0732">Signal</keyword>
<name>A0A090MSP1_AFIFE</name>
<sequence length="170" mass="18587" precursor="true">MRAGLVAGVLGAYVFVAQAAQETYVYAPTHGPSCDDRSREGFNQWRCPGPVGYVAEYMDEGNIAGIAIWRPNAQRASSHAVSWRGAGRVFGEKLEWRLREGHPHAAILRIWRLVTDANGRDHEFEELMILKIAPSGACRVASVNARQPQANEIAQRMSDGAATAPCVTEP</sequence>
<reference evidence="2" key="2">
    <citation type="submission" date="2014-03" db="EMBL/GenBank/DDBJ databases">
        <authorList>
            <person name="Saikia M."/>
            <person name="Chaudhari Y."/>
            <person name="Khan M."/>
            <person name="Devi D."/>
        </authorList>
    </citation>
    <scope>NUCLEOTIDE SEQUENCE</scope>
    <source>
        <strain evidence="2">76713</strain>
    </source>
</reference>
<evidence type="ECO:0000256" key="1">
    <source>
        <dbReference type="SAM" id="SignalP"/>
    </source>
</evidence>
<evidence type="ECO:0000313" key="4">
    <source>
        <dbReference type="Proteomes" id="UP000035762"/>
    </source>
</evidence>
<dbReference type="EMBL" id="UIGB01000001">
    <property type="protein sequence ID" value="SUU85173.1"/>
    <property type="molecule type" value="Genomic_DNA"/>
</dbReference>